<dbReference type="Pfam" id="PF02655">
    <property type="entry name" value="ATP-grasp_3"/>
    <property type="match status" value="1"/>
</dbReference>
<comment type="caution">
    <text evidence="3">The sequence shown here is derived from an EMBL/GenBank/DDBJ whole genome shotgun (WGS) entry which is preliminary data.</text>
</comment>
<dbReference type="Proteomes" id="UP001165542">
    <property type="component" value="Unassembled WGS sequence"/>
</dbReference>
<keyword evidence="1" id="KW-0547">Nucleotide-binding</keyword>
<dbReference type="PROSITE" id="PS50975">
    <property type="entry name" value="ATP_GRASP"/>
    <property type="match status" value="1"/>
</dbReference>
<evidence type="ECO:0000313" key="4">
    <source>
        <dbReference type="Proteomes" id="UP001165542"/>
    </source>
</evidence>
<dbReference type="InterPro" id="IPR003806">
    <property type="entry name" value="ATP-grasp_PylC-type"/>
</dbReference>
<evidence type="ECO:0000259" key="2">
    <source>
        <dbReference type="PROSITE" id="PS50975"/>
    </source>
</evidence>
<reference evidence="3" key="1">
    <citation type="submission" date="2021-11" db="EMBL/GenBank/DDBJ databases">
        <title>Halomonas sp., isolated from a coastal aquaculture zone in Dongshan Bay.</title>
        <authorList>
            <person name="Lin W."/>
        </authorList>
    </citation>
    <scope>NUCLEOTIDE SEQUENCE</scope>
    <source>
        <strain evidence="3">Yzlin-01</strain>
    </source>
</reference>
<dbReference type="SUPFAM" id="SSF56059">
    <property type="entry name" value="Glutathione synthetase ATP-binding domain-like"/>
    <property type="match status" value="1"/>
</dbReference>
<dbReference type="InterPro" id="IPR011761">
    <property type="entry name" value="ATP-grasp"/>
</dbReference>
<dbReference type="Gene3D" id="3.40.50.20">
    <property type="match status" value="1"/>
</dbReference>
<gene>
    <name evidence="3" type="ORF">LLY24_03225</name>
</gene>
<evidence type="ECO:0000256" key="1">
    <source>
        <dbReference type="PROSITE-ProRule" id="PRU00409"/>
    </source>
</evidence>
<keyword evidence="4" id="KW-1185">Reference proteome</keyword>
<name>A0ABT2ECD8_9GAMM</name>
<protein>
    <submittedName>
        <fullName evidence="3">ATP-grasp domain-containing protein</fullName>
    </submittedName>
</protein>
<feature type="domain" description="ATP-grasp" evidence="2">
    <location>
        <begin position="116"/>
        <end position="289"/>
    </location>
</feature>
<accession>A0ABT2ECD8</accession>
<proteinExistence type="predicted"/>
<evidence type="ECO:0000313" key="3">
    <source>
        <dbReference type="EMBL" id="MCS2608332.1"/>
    </source>
</evidence>
<sequence>MNVLITSFGSFSASCLASSLKKNFHAKIVATDINDQLHLAGTEHIDLFERAPHSSNTTRYLDFIASVIKRHDIDYVLPITDPEIDILSLHDEFILNTKSTFCIPGREAVLQSRDKKNWAQNLKDKGFSTIPTFEQEDIASITSTVVAKPRNGRSSQGLLIIKDPETRLSVSHSKRYENYVFQPFIIGKHYVVDAVRDLYGNCITVCREEITRTSNGAGLAVTVAYNEQLEQITERIMNELDIHGAINIEYLESDGIYYAMDINPRPSAGIEFSVLSGIDIPKYHLQCFQHKEIPHRLDYSSKTYKTIYQRVVS</sequence>
<dbReference type="EMBL" id="JAJISC010000001">
    <property type="protein sequence ID" value="MCS2608332.1"/>
    <property type="molecule type" value="Genomic_DNA"/>
</dbReference>
<dbReference type="Gene3D" id="3.30.470.20">
    <property type="entry name" value="ATP-grasp fold, B domain"/>
    <property type="match status" value="1"/>
</dbReference>
<organism evidence="3 4">
    <name type="scientific">Halomonas dongshanensis</name>
    <dbReference type="NCBI Taxonomy" id="2890835"/>
    <lineage>
        <taxon>Bacteria</taxon>
        <taxon>Pseudomonadati</taxon>
        <taxon>Pseudomonadota</taxon>
        <taxon>Gammaproteobacteria</taxon>
        <taxon>Oceanospirillales</taxon>
        <taxon>Halomonadaceae</taxon>
        <taxon>Halomonas</taxon>
    </lineage>
</organism>
<dbReference type="RefSeq" id="WP_259034815.1">
    <property type="nucleotide sequence ID" value="NZ_JAJISC010000001.1"/>
</dbReference>
<keyword evidence="1" id="KW-0067">ATP-binding</keyword>